<dbReference type="EMBL" id="JAEAOA010001001">
    <property type="protein sequence ID" value="KAK3576204.1"/>
    <property type="molecule type" value="Genomic_DNA"/>
</dbReference>
<comment type="caution">
    <text evidence="1">The sequence shown here is derived from an EMBL/GenBank/DDBJ whole genome shotgun (WGS) entry which is preliminary data.</text>
</comment>
<protein>
    <submittedName>
        <fullName evidence="1">Uncharacterized protein</fullName>
    </submittedName>
</protein>
<dbReference type="Proteomes" id="UP001195483">
    <property type="component" value="Unassembled WGS sequence"/>
</dbReference>
<proteinExistence type="predicted"/>
<sequence length="160" mass="18413">MATSDVLRGNCLDQGQFEWTSLTSMKYSEDFRKIIYRNNPYDISCDYKRTFETYAREQLVSMSADVLDIESQIQDIQKSFNANASNCNTAIVRKCCTRDKVTLRQRCGNDFPVIRSSKAVGTSITGPEILSRELKVSSRYPPFLCLKSRSQTDTRSDRYR</sequence>
<reference evidence="1" key="3">
    <citation type="submission" date="2023-05" db="EMBL/GenBank/DDBJ databases">
        <authorList>
            <person name="Smith C.H."/>
        </authorList>
    </citation>
    <scope>NUCLEOTIDE SEQUENCE</scope>
    <source>
        <strain evidence="1">CHS0354</strain>
        <tissue evidence="1">Mantle</tissue>
    </source>
</reference>
<organism evidence="1 2">
    <name type="scientific">Potamilus streckersoni</name>
    <dbReference type="NCBI Taxonomy" id="2493646"/>
    <lineage>
        <taxon>Eukaryota</taxon>
        <taxon>Metazoa</taxon>
        <taxon>Spiralia</taxon>
        <taxon>Lophotrochozoa</taxon>
        <taxon>Mollusca</taxon>
        <taxon>Bivalvia</taxon>
        <taxon>Autobranchia</taxon>
        <taxon>Heteroconchia</taxon>
        <taxon>Palaeoheterodonta</taxon>
        <taxon>Unionida</taxon>
        <taxon>Unionoidea</taxon>
        <taxon>Unionidae</taxon>
        <taxon>Ambleminae</taxon>
        <taxon>Lampsilini</taxon>
        <taxon>Potamilus</taxon>
    </lineage>
</organism>
<accession>A0AAE0RMI9</accession>
<reference evidence="1" key="2">
    <citation type="journal article" date="2021" name="Genome Biol. Evol.">
        <title>Developing a high-quality reference genome for a parasitic bivalve with doubly uniparental inheritance (Bivalvia: Unionida).</title>
        <authorList>
            <person name="Smith C.H."/>
        </authorList>
    </citation>
    <scope>NUCLEOTIDE SEQUENCE</scope>
    <source>
        <strain evidence="1">CHS0354</strain>
        <tissue evidence="1">Mantle</tissue>
    </source>
</reference>
<keyword evidence="2" id="KW-1185">Reference proteome</keyword>
<evidence type="ECO:0000313" key="2">
    <source>
        <dbReference type="Proteomes" id="UP001195483"/>
    </source>
</evidence>
<reference evidence="1" key="1">
    <citation type="journal article" date="2021" name="Genome Biol. Evol.">
        <title>A High-Quality Reference Genome for a Parasitic Bivalve with Doubly Uniparental Inheritance (Bivalvia: Unionida).</title>
        <authorList>
            <person name="Smith C.H."/>
        </authorList>
    </citation>
    <scope>NUCLEOTIDE SEQUENCE</scope>
    <source>
        <strain evidence="1">CHS0354</strain>
    </source>
</reference>
<evidence type="ECO:0000313" key="1">
    <source>
        <dbReference type="EMBL" id="KAK3576204.1"/>
    </source>
</evidence>
<gene>
    <name evidence="1" type="ORF">CHS0354_016032</name>
</gene>
<dbReference type="AlphaFoldDB" id="A0AAE0RMI9"/>
<name>A0AAE0RMI9_9BIVA</name>